<dbReference type="STRING" id="1168035.SAMN05444280_10238"/>
<dbReference type="PANTHER" id="PTHR42924:SF3">
    <property type="entry name" value="POLYMERASE_HISTIDINOL PHOSPHATASE N-TERMINAL DOMAIN-CONTAINING PROTEIN"/>
    <property type="match status" value="1"/>
</dbReference>
<dbReference type="SUPFAM" id="SSF89550">
    <property type="entry name" value="PHP domain-like"/>
    <property type="match status" value="1"/>
</dbReference>
<sequence>MIIITQTGIAQNHNVVKKPEMLRHMKRQEIRIPDIQGYETLKCDFHMHTIFSDGDVWPTVRVQEAYYEGLDAIALTDHIENQPGKKYVGGDQNSSYEIALPEAKKRNILLVKAGEISRGMPPGHLNALFVDDVTKLDVPDYMDAIEEANKQGAFVFWNHPGWQAQQPDTNKWWDVHEEIYQNGWLHGVEVFNWDEYYPVAFEWCNEKNLAYLGNSDVHMASAYRFDLENHRRPMTLVFAKDRSLGALKEALFAKRTVAFFTDEMAGPEALLSELFNASVTVHQPFNVENGTAHFEISNPTNLTFILENEDPTNGAPGKIEIAPRSSVIAQCNLKNGKAVLPYAATNLYTGKTSNLMVELEVKE</sequence>
<dbReference type="InterPro" id="IPR016195">
    <property type="entry name" value="Pol/histidinol_Pase-like"/>
</dbReference>
<dbReference type="RefSeq" id="WP_073164482.1">
    <property type="nucleotide sequence ID" value="NZ_FQZE01000002.1"/>
</dbReference>
<reference evidence="1 2" key="1">
    <citation type="submission" date="2016-11" db="EMBL/GenBank/DDBJ databases">
        <authorList>
            <person name="Jaros S."/>
            <person name="Januszkiewicz K."/>
            <person name="Wedrychowicz H."/>
        </authorList>
    </citation>
    <scope>NUCLEOTIDE SEQUENCE [LARGE SCALE GENOMIC DNA]</scope>
    <source>
        <strain evidence="1 2">DSM 27063</strain>
    </source>
</reference>
<organism evidence="1 2">
    <name type="scientific">Tangfeifania diversioriginum</name>
    <dbReference type="NCBI Taxonomy" id="1168035"/>
    <lineage>
        <taxon>Bacteria</taxon>
        <taxon>Pseudomonadati</taxon>
        <taxon>Bacteroidota</taxon>
        <taxon>Bacteroidia</taxon>
        <taxon>Marinilabiliales</taxon>
        <taxon>Prolixibacteraceae</taxon>
        <taxon>Tangfeifania</taxon>
    </lineage>
</organism>
<gene>
    <name evidence="1" type="ORF">SAMN05444280_10238</name>
</gene>
<proteinExistence type="predicted"/>
<dbReference type="Proteomes" id="UP000184050">
    <property type="component" value="Unassembled WGS sequence"/>
</dbReference>
<dbReference type="CDD" id="cd12112">
    <property type="entry name" value="PHP_HisPPase_Chlorobi_like"/>
    <property type="match status" value="1"/>
</dbReference>
<name>A0A1M6AZJ6_9BACT</name>
<dbReference type="PANTHER" id="PTHR42924">
    <property type="entry name" value="EXONUCLEASE"/>
    <property type="match status" value="1"/>
</dbReference>
<dbReference type="InterPro" id="IPR052018">
    <property type="entry name" value="PHP_domain"/>
</dbReference>
<accession>A0A1M6AZJ6</accession>
<dbReference type="Gene3D" id="3.20.20.140">
    <property type="entry name" value="Metal-dependent hydrolases"/>
    <property type="match status" value="1"/>
</dbReference>
<dbReference type="GO" id="GO:0004534">
    <property type="term" value="F:5'-3' RNA exonuclease activity"/>
    <property type="evidence" value="ECO:0007669"/>
    <property type="project" value="TreeGrafter"/>
</dbReference>
<evidence type="ECO:0000313" key="1">
    <source>
        <dbReference type="EMBL" id="SHI41934.1"/>
    </source>
</evidence>
<protein>
    <recommendedName>
        <fullName evidence="3">Polymerase/histidinol phosphatase N-terminal domain-containing protein</fullName>
    </recommendedName>
</protein>
<dbReference type="EMBL" id="FQZE01000002">
    <property type="protein sequence ID" value="SHI41934.1"/>
    <property type="molecule type" value="Genomic_DNA"/>
</dbReference>
<keyword evidence="2" id="KW-1185">Reference proteome</keyword>
<dbReference type="AlphaFoldDB" id="A0A1M6AZJ6"/>
<evidence type="ECO:0000313" key="2">
    <source>
        <dbReference type="Proteomes" id="UP000184050"/>
    </source>
</evidence>
<dbReference type="OrthoDB" id="9804333at2"/>
<dbReference type="GO" id="GO:0035312">
    <property type="term" value="F:5'-3' DNA exonuclease activity"/>
    <property type="evidence" value="ECO:0007669"/>
    <property type="project" value="TreeGrafter"/>
</dbReference>
<evidence type="ECO:0008006" key="3">
    <source>
        <dbReference type="Google" id="ProtNLM"/>
    </source>
</evidence>